<accession>A0A6J7IQ78</accession>
<protein>
    <submittedName>
        <fullName evidence="1">Unannotated protein</fullName>
    </submittedName>
</protein>
<proteinExistence type="predicted"/>
<evidence type="ECO:0000313" key="1">
    <source>
        <dbReference type="EMBL" id="CAB4933099.1"/>
    </source>
</evidence>
<reference evidence="1" key="1">
    <citation type="submission" date="2020-05" db="EMBL/GenBank/DDBJ databases">
        <authorList>
            <person name="Chiriac C."/>
            <person name="Salcher M."/>
            <person name="Ghai R."/>
            <person name="Kavagutti S V."/>
        </authorList>
    </citation>
    <scope>NUCLEOTIDE SEQUENCE</scope>
</reference>
<name>A0A6J7IQ78_9ZZZZ</name>
<dbReference type="EMBL" id="CAFBMR010000162">
    <property type="protein sequence ID" value="CAB4933099.1"/>
    <property type="molecule type" value="Genomic_DNA"/>
</dbReference>
<gene>
    <name evidence="1" type="ORF">UFOPK3610_02039</name>
</gene>
<organism evidence="1">
    <name type="scientific">freshwater metagenome</name>
    <dbReference type="NCBI Taxonomy" id="449393"/>
    <lineage>
        <taxon>unclassified sequences</taxon>
        <taxon>metagenomes</taxon>
        <taxon>ecological metagenomes</taxon>
    </lineage>
</organism>
<dbReference type="AlphaFoldDB" id="A0A6J7IQ78"/>
<sequence>MQKERRSRARLDRVAVVVDDHCVSVERNARERFGNVGIECAGTASTELHGVVRRGRRVGHPPRRRTHLAVGHQGAGVGGPAESLGHTEYAARSARAPFRSFANAFAADVGRDRAKGAMEGPSAPSVRLQSAYGRSRIGRRHDENLAMCGGGRRLRHEDCGSRHEREHDSLWLMALADLLWRSDHPD</sequence>